<dbReference type="InterPro" id="IPR001650">
    <property type="entry name" value="Helicase_C-like"/>
</dbReference>
<evidence type="ECO:0000259" key="7">
    <source>
        <dbReference type="PROSITE" id="PS51192"/>
    </source>
</evidence>
<dbReference type="InterPro" id="IPR050079">
    <property type="entry name" value="DEAD_box_RNA_helicase"/>
</dbReference>
<feature type="domain" description="Helicase ATP-binding" evidence="7">
    <location>
        <begin position="32"/>
        <end position="200"/>
    </location>
</feature>
<feature type="compositionally biased region" description="Low complexity" evidence="6">
    <location>
        <begin position="522"/>
        <end position="535"/>
    </location>
</feature>
<feature type="domain" description="DEAD-box RNA helicase Q" evidence="9">
    <location>
        <begin position="1"/>
        <end position="29"/>
    </location>
</feature>
<keyword evidence="4" id="KW-0067">ATP-binding</keyword>
<dbReference type="InterPro" id="IPR044742">
    <property type="entry name" value="DEAD/DEAH_RhlB"/>
</dbReference>
<dbReference type="GO" id="GO:0003724">
    <property type="term" value="F:RNA helicase activity"/>
    <property type="evidence" value="ECO:0007669"/>
    <property type="project" value="InterPro"/>
</dbReference>
<evidence type="ECO:0000256" key="2">
    <source>
        <dbReference type="ARBA" id="ARBA00022801"/>
    </source>
</evidence>
<dbReference type="Pfam" id="PF00271">
    <property type="entry name" value="Helicase_C"/>
    <property type="match status" value="1"/>
</dbReference>
<evidence type="ECO:0000313" key="10">
    <source>
        <dbReference type="EMBL" id="MBT4870195.1"/>
    </source>
</evidence>
<feature type="compositionally biased region" description="Low complexity" evidence="6">
    <location>
        <begin position="405"/>
        <end position="417"/>
    </location>
</feature>
<dbReference type="AlphaFoldDB" id="A0A8T5GE07"/>
<evidence type="ECO:0000256" key="4">
    <source>
        <dbReference type="ARBA" id="ARBA00022840"/>
    </source>
</evidence>
<dbReference type="Gene3D" id="3.40.50.300">
    <property type="entry name" value="P-loop containing nucleotide triphosphate hydrolases"/>
    <property type="match status" value="2"/>
</dbReference>
<comment type="caution">
    <text evidence="10">The sequence shown here is derived from an EMBL/GenBank/DDBJ whole genome shotgun (WGS) entry which is preliminary data.</text>
</comment>
<keyword evidence="1" id="KW-0547">Nucleotide-binding</keyword>
<feature type="domain" description="Helicase C-terminal" evidence="8">
    <location>
        <begin position="210"/>
        <end position="374"/>
    </location>
</feature>
<dbReference type="InterPro" id="IPR014014">
    <property type="entry name" value="RNA_helicase_DEAD_Q_motif"/>
</dbReference>
<dbReference type="GO" id="GO:0003676">
    <property type="term" value="F:nucleic acid binding"/>
    <property type="evidence" value="ECO:0007669"/>
    <property type="project" value="InterPro"/>
</dbReference>
<dbReference type="PANTHER" id="PTHR47959:SF13">
    <property type="entry name" value="ATP-DEPENDENT RNA HELICASE RHLE"/>
    <property type="match status" value="1"/>
</dbReference>
<dbReference type="GO" id="GO:0005524">
    <property type="term" value="F:ATP binding"/>
    <property type="evidence" value="ECO:0007669"/>
    <property type="project" value="UniProtKB-KW"/>
</dbReference>
<evidence type="ECO:0000259" key="8">
    <source>
        <dbReference type="PROSITE" id="PS51194"/>
    </source>
</evidence>
<sequence length="555" mass="61214">MSFSKLGIDGKLLKGLNELGFKEPTSIQKSTIPEILKGHDVVGQALTGSGKTAAFGIPILEKVVPGEGIQALILTPTRELCVQVRDSLEIMGKYVPLNIISIFGGVGYSQQKEGIAIAEIIVATPGRLLDHLSQRTINLSKVKYVILDEADIMIDMGFIRDVEKILDATAKKKQTTMFSATMPTAAKRIVERYLINPKFIVEELHVHKSLLKQKVYYVKRDNKFSLLIHLLKKAKGTAIVFCRTKRSVDSIANNIKRHGFAAMPVHGDIVQSKRQLAVKLFKEKQIDILVATDVAARGIDIPNVSHIYNYDLPKTPEEYTHRIGRTARAGKAGEAVNLLSERDYYDFDAIKRSGKEIIREETPDFDNVAFKASHRKDRFSHDDRGRGRRGPSSGRSRGPRGPRGSGPSRGRSESSGPSRRRDSDSSRGPRSGGKYGGSRRSNDSGNFGDSEGRKSRRGEGSSQGRRRGDPGQSFDRNSNDAPRGSSPKGRFGGSRSRDDSDSNKSYGKSKGGPRSRGDSKPKGNYSKSKSSSKTNKPFKKSKAKLSKHKKVKKKY</sequence>
<protein>
    <submittedName>
        <fullName evidence="10">DEAD/DEAH box helicase</fullName>
    </submittedName>
</protein>
<dbReference type="GO" id="GO:0016787">
    <property type="term" value="F:hydrolase activity"/>
    <property type="evidence" value="ECO:0007669"/>
    <property type="project" value="UniProtKB-KW"/>
</dbReference>
<name>A0A8T5GE07_9ARCH</name>
<dbReference type="InterPro" id="IPR027417">
    <property type="entry name" value="P-loop_NTPase"/>
</dbReference>
<evidence type="ECO:0000313" key="11">
    <source>
        <dbReference type="Proteomes" id="UP000722459"/>
    </source>
</evidence>
<dbReference type="Pfam" id="PF00270">
    <property type="entry name" value="DEAD"/>
    <property type="match status" value="1"/>
</dbReference>
<evidence type="ECO:0000256" key="1">
    <source>
        <dbReference type="ARBA" id="ARBA00022741"/>
    </source>
</evidence>
<feature type="short sequence motif" description="Q motif" evidence="5">
    <location>
        <begin position="1"/>
        <end position="29"/>
    </location>
</feature>
<dbReference type="GO" id="GO:0005829">
    <property type="term" value="C:cytosol"/>
    <property type="evidence" value="ECO:0007669"/>
    <property type="project" value="TreeGrafter"/>
</dbReference>
<evidence type="ECO:0000256" key="6">
    <source>
        <dbReference type="SAM" id="MobiDB-lite"/>
    </source>
</evidence>
<dbReference type="CDD" id="cd18787">
    <property type="entry name" value="SF2_C_DEAD"/>
    <property type="match status" value="1"/>
</dbReference>
<dbReference type="SUPFAM" id="SSF52540">
    <property type="entry name" value="P-loop containing nucleoside triphosphate hydrolases"/>
    <property type="match status" value="1"/>
</dbReference>
<gene>
    <name evidence="10" type="ORF">HON47_01320</name>
</gene>
<feature type="region of interest" description="Disordered" evidence="6">
    <location>
        <begin position="369"/>
        <end position="555"/>
    </location>
</feature>
<dbReference type="PROSITE" id="PS51195">
    <property type="entry name" value="Q_MOTIF"/>
    <property type="match status" value="1"/>
</dbReference>
<keyword evidence="3 10" id="KW-0347">Helicase</keyword>
<organism evidence="10 11">
    <name type="scientific">Candidatus Iainarchaeum sp</name>
    <dbReference type="NCBI Taxonomy" id="3101447"/>
    <lineage>
        <taxon>Archaea</taxon>
        <taxon>Candidatus Iainarchaeota</taxon>
        <taxon>Candidatus Iainarchaeia</taxon>
        <taxon>Candidatus Iainarchaeales</taxon>
        <taxon>Candidatus Iainarchaeaceae</taxon>
        <taxon>Candidatus Iainarchaeum</taxon>
    </lineage>
</organism>
<accession>A0A8T5GE07</accession>
<dbReference type="PANTHER" id="PTHR47959">
    <property type="entry name" value="ATP-DEPENDENT RNA HELICASE RHLE-RELATED"/>
    <property type="match status" value="1"/>
</dbReference>
<dbReference type="PROSITE" id="PS51194">
    <property type="entry name" value="HELICASE_CTER"/>
    <property type="match status" value="1"/>
</dbReference>
<feature type="compositionally biased region" description="Basic and acidic residues" evidence="6">
    <location>
        <begin position="450"/>
        <end position="459"/>
    </location>
</feature>
<dbReference type="Proteomes" id="UP000722459">
    <property type="component" value="Unassembled WGS sequence"/>
</dbReference>
<dbReference type="PROSITE" id="PS51192">
    <property type="entry name" value="HELICASE_ATP_BIND_1"/>
    <property type="match status" value="1"/>
</dbReference>
<keyword evidence="2" id="KW-0378">Hydrolase</keyword>
<evidence type="ECO:0000259" key="9">
    <source>
        <dbReference type="PROSITE" id="PS51195"/>
    </source>
</evidence>
<evidence type="ECO:0000256" key="3">
    <source>
        <dbReference type="ARBA" id="ARBA00022806"/>
    </source>
</evidence>
<dbReference type="GO" id="GO:0140097">
    <property type="term" value="F:catalytic activity, acting on DNA"/>
    <property type="evidence" value="ECO:0007669"/>
    <property type="project" value="UniProtKB-ARBA"/>
</dbReference>
<proteinExistence type="predicted"/>
<dbReference type="InterPro" id="IPR014001">
    <property type="entry name" value="Helicase_ATP-bd"/>
</dbReference>
<dbReference type="InterPro" id="IPR011545">
    <property type="entry name" value="DEAD/DEAH_box_helicase_dom"/>
</dbReference>
<reference evidence="10" key="1">
    <citation type="journal article" date="2021" name="ISME J.">
        <title>Mercury methylation by metabolically versatile and cosmopolitan marine bacteria.</title>
        <authorList>
            <person name="Lin H."/>
            <person name="Ascher D.B."/>
            <person name="Myung Y."/>
            <person name="Lamborg C.H."/>
            <person name="Hallam S.J."/>
            <person name="Gionfriddo C.M."/>
            <person name="Holt K.E."/>
            <person name="Moreau J.W."/>
        </authorList>
    </citation>
    <scope>NUCLEOTIDE SEQUENCE</scope>
    <source>
        <strain evidence="10">SI075_bin30</strain>
    </source>
</reference>
<feature type="compositionally biased region" description="Basic residues" evidence="6">
    <location>
        <begin position="536"/>
        <end position="555"/>
    </location>
</feature>
<dbReference type="SMART" id="SM00487">
    <property type="entry name" value="DEXDc"/>
    <property type="match status" value="1"/>
</dbReference>
<evidence type="ECO:0000256" key="5">
    <source>
        <dbReference type="PROSITE-ProRule" id="PRU00552"/>
    </source>
</evidence>
<dbReference type="CDD" id="cd00268">
    <property type="entry name" value="DEADc"/>
    <property type="match status" value="1"/>
</dbReference>
<dbReference type="EMBL" id="JABJNZ010000021">
    <property type="protein sequence ID" value="MBT4870195.1"/>
    <property type="molecule type" value="Genomic_DNA"/>
</dbReference>
<dbReference type="SMART" id="SM00490">
    <property type="entry name" value="HELICc"/>
    <property type="match status" value="1"/>
</dbReference>